<protein>
    <submittedName>
        <fullName evidence="3">Activator of HSP90 ATPase</fullName>
    </submittedName>
</protein>
<comment type="caution">
    <text evidence="3">The sequence shown here is derived from an EMBL/GenBank/DDBJ whole genome shotgun (WGS) entry which is preliminary data.</text>
</comment>
<gene>
    <name evidence="3" type="ORF">Psi02_66970</name>
</gene>
<dbReference type="InterPro" id="IPR023393">
    <property type="entry name" value="START-like_dom_sf"/>
</dbReference>
<keyword evidence="4" id="KW-1185">Reference proteome</keyword>
<proteinExistence type="inferred from homology"/>
<name>A0A8J3URZ4_9ACTN</name>
<dbReference type="CDD" id="cd08898">
    <property type="entry name" value="SRPBCC_CalC_Aha1-like_5"/>
    <property type="match status" value="1"/>
</dbReference>
<accession>A0A8J3URZ4</accession>
<comment type="similarity">
    <text evidence="1">Belongs to the AHA1 family.</text>
</comment>
<evidence type="ECO:0000256" key="1">
    <source>
        <dbReference type="ARBA" id="ARBA00006817"/>
    </source>
</evidence>
<evidence type="ECO:0000313" key="3">
    <source>
        <dbReference type="EMBL" id="GII50273.1"/>
    </source>
</evidence>
<dbReference type="Gene3D" id="3.30.530.20">
    <property type="match status" value="1"/>
</dbReference>
<dbReference type="InterPro" id="IPR013538">
    <property type="entry name" value="ASHA1/2-like_C"/>
</dbReference>
<dbReference type="AlphaFoldDB" id="A0A8J3URZ4"/>
<evidence type="ECO:0000259" key="2">
    <source>
        <dbReference type="Pfam" id="PF08327"/>
    </source>
</evidence>
<dbReference type="SUPFAM" id="SSF55961">
    <property type="entry name" value="Bet v1-like"/>
    <property type="match status" value="1"/>
</dbReference>
<feature type="domain" description="Activator of Hsp90 ATPase homologue 1/2-like C-terminal" evidence="2">
    <location>
        <begin position="21"/>
        <end position="150"/>
    </location>
</feature>
<reference evidence="3" key="1">
    <citation type="submission" date="2021-01" db="EMBL/GenBank/DDBJ databases">
        <title>Whole genome shotgun sequence of Planotetraspora silvatica NBRC 100141.</title>
        <authorList>
            <person name="Komaki H."/>
            <person name="Tamura T."/>
        </authorList>
    </citation>
    <scope>NUCLEOTIDE SEQUENCE</scope>
    <source>
        <strain evidence="3">NBRC 100141</strain>
    </source>
</reference>
<sequence length="157" mass="17618">MVAYWGAVVEFGKLEREIRVDAAPEIVFDVVSRPEHIKMWWSDDASFEPAPGAVGELVWGDHAGVEPITVVDVDPPRRFAFRWIAPDGRLPGADNSLLVTFELEPCGDGTIVRLTESGWREKGWEAAVLEDAFHDHERGWDMFLPRLQGYATSVVAR</sequence>
<organism evidence="3 4">
    <name type="scientific">Planotetraspora silvatica</name>
    <dbReference type="NCBI Taxonomy" id="234614"/>
    <lineage>
        <taxon>Bacteria</taxon>
        <taxon>Bacillati</taxon>
        <taxon>Actinomycetota</taxon>
        <taxon>Actinomycetes</taxon>
        <taxon>Streptosporangiales</taxon>
        <taxon>Streptosporangiaceae</taxon>
        <taxon>Planotetraspora</taxon>
    </lineage>
</organism>
<dbReference type="Pfam" id="PF08327">
    <property type="entry name" value="AHSA1"/>
    <property type="match status" value="1"/>
</dbReference>
<dbReference type="EMBL" id="BOOQ01000050">
    <property type="protein sequence ID" value="GII50273.1"/>
    <property type="molecule type" value="Genomic_DNA"/>
</dbReference>
<dbReference type="Proteomes" id="UP000644610">
    <property type="component" value="Unassembled WGS sequence"/>
</dbReference>
<evidence type="ECO:0000313" key="4">
    <source>
        <dbReference type="Proteomes" id="UP000644610"/>
    </source>
</evidence>